<keyword evidence="1" id="KW-0812">Transmembrane</keyword>
<name>A0A7R9TMN6_9VIRI</name>
<feature type="transmembrane region" description="Helical" evidence="1">
    <location>
        <begin position="144"/>
        <end position="162"/>
    </location>
</feature>
<feature type="transmembrane region" description="Helical" evidence="1">
    <location>
        <begin position="177"/>
        <end position="200"/>
    </location>
</feature>
<feature type="transmembrane region" description="Helical" evidence="1">
    <location>
        <begin position="61"/>
        <end position="85"/>
    </location>
</feature>
<protein>
    <submittedName>
        <fullName evidence="2">Uncharacterized protein</fullName>
    </submittedName>
</protein>
<accession>A0A7R9TMN6</accession>
<dbReference type="EMBL" id="HBDZ01008381">
    <property type="protein sequence ID" value="CAD8239996.1"/>
    <property type="molecule type" value="Transcribed_RNA"/>
</dbReference>
<feature type="transmembrane region" description="Helical" evidence="1">
    <location>
        <begin position="311"/>
        <end position="332"/>
    </location>
</feature>
<dbReference type="AlphaFoldDB" id="A0A7R9TMN6"/>
<feature type="transmembrane region" description="Helical" evidence="1">
    <location>
        <begin position="110"/>
        <end position="132"/>
    </location>
</feature>
<keyword evidence="1" id="KW-0472">Membrane</keyword>
<feature type="transmembrane region" description="Helical" evidence="1">
    <location>
        <begin position="278"/>
        <end position="299"/>
    </location>
</feature>
<feature type="transmembrane region" description="Helical" evidence="1">
    <location>
        <begin position="352"/>
        <end position="371"/>
    </location>
</feature>
<evidence type="ECO:0000313" key="2">
    <source>
        <dbReference type="EMBL" id="CAD8239996.1"/>
    </source>
</evidence>
<sequence length="373" mass="40599">MESPTAHARAALLPSAEPYELRATLAYWTSVVWLEASVAFTAASFFMLFSDRWEAEKVTALVNAPFVMGAALFTVGAYVGILSALNAQHPPHTPLRLWPRPSELRVVPGLWGYFVYFVGTLWFLWNCIAGLVGVSGGRLGALEFIWAPGIMGGVSFVWGALIECDTNEVWGKLRGRVSGWCCISVALSLANLVGGVLFLWGSVGGAAVAPSDLLGQRLWVAGPFLVGSAAFIVGSSLMLAMWKREQYGLGMIAGLNSPAHMPHHDEHDHAPQVRWNHFGFVHTSAVCSGLAMIDLLFTAQRQRSVTLHETIRNATGAAVVVMLAHGVLWLGVVVHRTPRVKPYGALVRYMRMLMVLLAFHLAFSVTADVLYDE</sequence>
<feature type="transmembrane region" description="Helical" evidence="1">
    <location>
        <begin position="220"/>
        <end position="242"/>
    </location>
</feature>
<reference evidence="2" key="1">
    <citation type="submission" date="2021-01" db="EMBL/GenBank/DDBJ databases">
        <authorList>
            <person name="Corre E."/>
            <person name="Pelletier E."/>
            <person name="Niang G."/>
            <person name="Scheremetjew M."/>
            <person name="Finn R."/>
            <person name="Kale V."/>
            <person name="Holt S."/>
            <person name="Cochrane G."/>
            <person name="Meng A."/>
            <person name="Brown T."/>
            <person name="Cohen L."/>
        </authorList>
    </citation>
    <scope>NUCLEOTIDE SEQUENCE</scope>
    <source>
        <strain evidence="2">CCMP1413</strain>
    </source>
</reference>
<feature type="transmembrane region" description="Helical" evidence="1">
    <location>
        <begin position="25"/>
        <end position="49"/>
    </location>
</feature>
<evidence type="ECO:0000256" key="1">
    <source>
        <dbReference type="SAM" id="Phobius"/>
    </source>
</evidence>
<organism evidence="2">
    <name type="scientific">Prasinoderma coloniale</name>
    <dbReference type="NCBI Taxonomy" id="156133"/>
    <lineage>
        <taxon>Eukaryota</taxon>
        <taxon>Viridiplantae</taxon>
        <taxon>Prasinodermophyta</taxon>
        <taxon>Prasinodermophyceae</taxon>
        <taxon>Prasinodermales</taxon>
        <taxon>Prasinodermaceae</taxon>
        <taxon>Prasinoderma</taxon>
    </lineage>
</organism>
<keyword evidence="1" id="KW-1133">Transmembrane helix</keyword>
<proteinExistence type="predicted"/>
<gene>
    <name evidence="2" type="ORF">PCOL08062_LOCUS6402</name>
</gene>